<dbReference type="Proteomes" id="UP000199497">
    <property type="component" value="Unassembled WGS sequence"/>
</dbReference>
<sequence length="73" mass="8462">MSTHPLSSFEQCPACGKKVYNSRRSARQAAKAHHPGKHLNAYRCPRSLEWDSTRWHVGHLRAPRDYYRQEATA</sequence>
<keyword evidence="2" id="KW-1185">Reference proteome</keyword>
<dbReference type="EMBL" id="FNJR01000006">
    <property type="protein sequence ID" value="SDP61010.1"/>
    <property type="molecule type" value="Genomic_DNA"/>
</dbReference>
<dbReference type="RefSeq" id="WP_211481303.1">
    <property type="nucleotide sequence ID" value="NZ_FNJR01000006.1"/>
</dbReference>
<protein>
    <submittedName>
        <fullName evidence="1">Uncharacterized protein</fullName>
    </submittedName>
</protein>
<accession>A0A1H0U4M0</accession>
<evidence type="ECO:0000313" key="1">
    <source>
        <dbReference type="EMBL" id="SDP61010.1"/>
    </source>
</evidence>
<dbReference type="STRING" id="405564.SAMN04487905_10639"/>
<reference evidence="2" key="1">
    <citation type="submission" date="2016-10" db="EMBL/GenBank/DDBJ databases">
        <authorList>
            <person name="Varghese N."/>
            <person name="Submissions S."/>
        </authorList>
    </citation>
    <scope>NUCLEOTIDE SEQUENCE [LARGE SCALE GENOMIC DNA]</scope>
    <source>
        <strain evidence="2">DSM 46732</strain>
    </source>
</reference>
<name>A0A1H0U4M0_9ACTN</name>
<evidence type="ECO:0000313" key="2">
    <source>
        <dbReference type="Proteomes" id="UP000199497"/>
    </source>
</evidence>
<organism evidence="1 2">
    <name type="scientific">Actinopolyspora xinjiangensis</name>
    <dbReference type="NCBI Taxonomy" id="405564"/>
    <lineage>
        <taxon>Bacteria</taxon>
        <taxon>Bacillati</taxon>
        <taxon>Actinomycetota</taxon>
        <taxon>Actinomycetes</taxon>
        <taxon>Actinopolysporales</taxon>
        <taxon>Actinopolysporaceae</taxon>
        <taxon>Actinopolyspora</taxon>
    </lineage>
</organism>
<proteinExistence type="predicted"/>
<gene>
    <name evidence="1" type="ORF">SAMN04487905_10639</name>
</gene>
<dbReference type="AlphaFoldDB" id="A0A1H0U4M0"/>